<proteinExistence type="predicted"/>
<feature type="region of interest" description="Disordered" evidence="1">
    <location>
        <begin position="186"/>
        <end position="222"/>
    </location>
</feature>
<dbReference type="PANTHER" id="PTHR31286">
    <property type="entry name" value="GLYCINE-RICH CELL WALL STRUCTURAL PROTEIN 1.8-LIKE"/>
    <property type="match status" value="1"/>
</dbReference>
<evidence type="ECO:0000313" key="2">
    <source>
        <dbReference type="EMBL" id="SPC83120.1"/>
    </source>
</evidence>
<accession>A0A2N9F7X2</accession>
<reference evidence="2" key="1">
    <citation type="submission" date="2018-02" db="EMBL/GenBank/DDBJ databases">
        <authorList>
            <person name="Cohen D.B."/>
            <person name="Kent A.D."/>
        </authorList>
    </citation>
    <scope>NUCLEOTIDE SEQUENCE</scope>
</reference>
<name>A0A2N9F7X2_FAGSY</name>
<organism evidence="2">
    <name type="scientific">Fagus sylvatica</name>
    <name type="common">Beechnut</name>
    <dbReference type="NCBI Taxonomy" id="28930"/>
    <lineage>
        <taxon>Eukaryota</taxon>
        <taxon>Viridiplantae</taxon>
        <taxon>Streptophyta</taxon>
        <taxon>Embryophyta</taxon>
        <taxon>Tracheophyta</taxon>
        <taxon>Spermatophyta</taxon>
        <taxon>Magnoliopsida</taxon>
        <taxon>eudicotyledons</taxon>
        <taxon>Gunneridae</taxon>
        <taxon>Pentapetalae</taxon>
        <taxon>rosids</taxon>
        <taxon>fabids</taxon>
        <taxon>Fagales</taxon>
        <taxon>Fagaceae</taxon>
        <taxon>Fagus</taxon>
    </lineage>
</organism>
<evidence type="ECO:0000256" key="1">
    <source>
        <dbReference type="SAM" id="MobiDB-lite"/>
    </source>
</evidence>
<dbReference type="AlphaFoldDB" id="A0A2N9F7X2"/>
<sequence>MDISILERFQNVRLTKEEEDIIIITIANQGSVLEECENSLIGCFLSTKMPNLQAAKTTLRAACMLGDDIRIIKVGNGMIQIKRWELGLTATNTKFSKAEFWIQVWGVPFDLMAKEVSEAIGTKVGRFLKVDHRTWTGDNASFLHIRVELPIENPLRCGGHVQSPKGASLALDEPLPYGDWLRAGLGNKVSQSPRHQSPRPRSPNRDLDHRSPATPDIPPKVTVISEDPSTATIPVEHTNSACLETTPKTAESSKKKRTIVLPTRAPLTYLSNIPITVFEPTSQKRDPIREIRAKTKELRSWKRVGRGGPMEIHPMVKEEGNISGKCSSSVLKVIGGLGQFTKKQKKEDEGRHDVCTEMAGAVTLGAGLLAFMVHPETTKSRETWKLLKHLANIAQSPWDLRSPGTITGTRLLLFKNRLIRPYPLTERRGSHRFVSRKSGFTNPNVKLQSKRFGLDSAWWEFNVQSHGIDQEVLPCPP</sequence>
<dbReference type="EMBL" id="OIVN01000624">
    <property type="protein sequence ID" value="SPC83120.1"/>
    <property type="molecule type" value="Genomic_DNA"/>
</dbReference>
<gene>
    <name evidence="2" type="ORF">FSB_LOCUS11002</name>
</gene>
<dbReference type="InterPro" id="IPR040256">
    <property type="entry name" value="At4g02000-like"/>
</dbReference>
<protein>
    <submittedName>
        <fullName evidence="2">Uncharacterized protein</fullName>
    </submittedName>
</protein>
<dbReference type="PANTHER" id="PTHR31286:SF178">
    <property type="entry name" value="DUF4283 DOMAIN-CONTAINING PROTEIN"/>
    <property type="match status" value="1"/>
</dbReference>